<dbReference type="Pfam" id="PF01558">
    <property type="entry name" value="POR"/>
    <property type="match status" value="1"/>
</dbReference>
<dbReference type="InterPro" id="IPR002880">
    <property type="entry name" value="Pyrv_Fd/Flavodoxin_OxRdtase_N"/>
</dbReference>
<dbReference type="InterPro" id="IPR050722">
    <property type="entry name" value="Pyruvate:ferred/Flavod_OxRd"/>
</dbReference>
<dbReference type="Pfam" id="PF17147">
    <property type="entry name" value="PFOR_II"/>
    <property type="match status" value="1"/>
</dbReference>
<dbReference type="Proteomes" id="UP000216024">
    <property type="component" value="Unassembled WGS sequence"/>
</dbReference>
<dbReference type="GO" id="GO:0016903">
    <property type="term" value="F:oxidoreductase activity, acting on the aldehyde or oxo group of donors"/>
    <property type="evidence" value="ECO:0007669"/>
    <property type="project" value="InterPro"/>
</dbReference>
<accession>A0A267MLX8</accession>
<dbReference type="EMBL" id="NIBG01000002">
    <property type="protein sequence ID" value="PAB60546.1"/>
    <property type="molecule type" value="Genomic_DNA"/>
</dbReference>
<feature type="domain" description="Pyruvate:ferredoxin oxidoreductase core" evidence="4">
    <location>
        <begin position="475"/>
        <end position="565"/>
    </location>
</feature>
<dbReference type="SUPFAM" id="SSF53323">
    <property type="entry name" value="Pyruvate-ferredoxin oxidoreductase, PFOR, domain III"/>
    <property type="match status" value="1"/>
</dbReference>
<dbReference type="InterPro" id="IPR029061">
    <property type="entry name" value="THDP-binding"/>
</dbReference>
<evidence type="ECO:0000259" key="4">
    <source>
        <dbReference type="Pfam" id="PF17147"/>
    </source>
</evidence>
<dbReference type="InterPro" id="IPR002869">
    <property type="entry name" value="Pyrv_flavodox_OxRed_cen"/>
</dbReference>
<dbReference type="InterPro" id="IPR022367">
    <property type="entry name" value="2-oxoacid/accept_OxRdtase_asu"/>
</dbReference>
<dbReference type="InterPro" id="IPR019752">
    <property type="entry name" value="Pyrv/ketoisovalerate_OxRed_cat"/>
</dbReference>
<evidence type="ECO:0000259" key="2">
    <source>
        <dbReference type="Pfam" id="PF01558"/>
    </source>
</evidence>
<name>A0A267MLX8_9FIRM</name>
<dbReference type="PANTHER" id="PTHR32154">
    <property type="entry name" value="PYRUVATE-FLAVODOXIN OXIDOREDUCTASE-RELATED"/>
    <property type="match status" value="1"/>
</dbReference>
<reference evidence="5 6" key="1">
    <citation type="submission" date="2017-06" db="EMBL/GenBank/DDBJ databases">
        <title>Draft genome sequence of anaerobic fermentative bacterium Anaeromicrobium sediminis DY2726D isolated from West Pacific Ocean sediments.</title>
        <authorList>
            <person name="Zeng X."/>
        </authorList>
    </citation>
    <scope>NUCLEOTIDE SEQUENCE [LARGE SCALE GENOMIC DNA]</scope>
    <source>
        <strain evidence="5 6">DY2726D</strain>
    </source>
</reference>
<dbReference type="CDD" id="cd07034">
    <property type="entry name" value="TPP_PYR_PFOR_IOR-alpha_like"/>
    <property type="match status" value="1"/>
</dbReference>
<protein>
    <submittedName>
        <fullName evidence="5">Pyruvate ferredoxin oxidoreductase</fullName>
    </submittedName>
</protein>
<dbReference type="Pfam" id="PF01855">
    <property type="entry name" value="POR_N"/>
    <property type="match status" value="1"/>
</dbReference>
<feature type="domain" description="Pyruvate flavodoxin/ferredoxin oxidoreductase pyrimidine binding" evidence="3">
    <location>
        <begin position="210"/>
        <end position="448"/>
    </location>
</feature>
<dbReference type="InterPro" id="IPR033412">
    <property type="entry name" value="PFOR_II"/>
</dbReference>
<dbReference type="Gene3D" id="3.40.50.970">
    <property type="match status" value="1"/>
</dbReference>
<sequence>MKNNISIMIGGIQGEGIVRVGKTLMKILSRSGYYTYGSRTFASRIKGGHTNYMIDISIDKVLNNSEKFQILVAFDRETIEINGSKIRDKGLLIYDHTMDMEGLNIPEGVKMLPLPITEMAKTYGTYNMRNMAVVGFLSNILGLNIDTGKAIIEEDFMKKGEDVVHKNINILENAYKHPIDDKILSLYKLNKSKSQIKRATMIGNEAIGLGALMAGCRFIPSYPITPASEVMEYLGAKLPKYGGIMVQTEDEISALMMALGGAYSGARAMTSTSGPGISLMMEGLSFAGITEIPVVIVDVQRVGPSTGLPTKHEQSDIYALYYGPHGEIPSIILTPSTVEECFYDTMRAFNLAEKYQCPVIVLVDLNLGLSMETIDELDINKIPINRGKLLKESELKELTQPFKRYEFTSDNISPRSIPGMINGIHHVTGLEHCEYGKPNDKPINREKMMNKRFDKLEELYGEDAIDIYGNEDSNTLILSLGSNHGIIKSMVEKENMSVAYGIIRRIKPLPLDQIKNMYSKYNTILVVENNIRGQIYSIIKSKLKESSKLHSLVKYNGQKFSINEIKSKVEELI</sequence>
<feature type="domain" description="Pyruvate/ketoisovalerate oxidoreductase catalytic" evidence="2">
    <location>
        <begin position="14"/>
        <end position="175"/>
    </location>
</feature>
<keyword evidence="6" id="KW-1185">Reference proteome</keyword>
<dbReference type="RefSeq" id="WP_095130895.1">
    <property type="nucleotide sequence ID" value="NZ_NIBG01000002.1"/>
</dbReference>
<evidence type="ECO:0000313" key="5">
    <source>
        <dbReference type="EMBL" id="PAB60546.1"/>
    </source>
</evidence>
<proteinExistence type="predicted"/>
<evidence type="ECO:0000259" key="3">
    <source>
        <dbReference type="Pfam" id="PF01855"/>
    </source>
</evidence>
<dbReference type="GO" id="GO:0006979">
    <property type="term" value="P:response to oxidative stress"/>
    <property type="evidence" value="ECO:0007669"/>
    <property type="project" value="TreeGrafter"/>
</dbReference>
<dbReference type="SUPFAM" id="SSF52518">
    <property type="entry name" value="Thiamin diphosphate-binding fold (THDP-binding)"/>
    <property type="match status" value="1"/>
</dbReference>
<comment type="caution">
    <text evidence="5">The sequence shown here is derived from an EMBL/GenBank/DDBJ whole genome shotgun (WGS) entry which is preliminary data.</text>
</comment>
<dbReference type="InterPro" id="IPR009014">
    <property type="entry name" value="Transketo_C/PFOR_II"/>
</dbReference>
<gene>
    <name evidence="5" type="ORF">CCE28_03105</name>
</gene>
<organism evidence="5 6">
    <name type="scientific">Anaeromicrobium sediminis</name>
    <dbReference type="NCBI Taxonomy" id="1478221"/>
    <lineage>
        <taxon>Bacteria</taxon>
        <taxon>Bacillati</taxon>
        <taxon>Bacillota</taxon>
        <taxon>Clostridia</taxon>
        <taxon>Peptostreptococcales</taxon>
        <taxon>Thermotaleaceae</taxon>
        <taxon>Anaeromicrobium</taxon>
    </lineage>
</organism>
<dbReference type="NCBIfam" id="TIGR03710">
    <property type="entry name" value="OAFO_sf"/>
    <property type="match status" value="1"/>
</dbReference>
<evidence type="ECO:0000313" key="6">
    <source>
        <dbReference type="Proteomes" id="UP000216024"/>
    </source>
</evidence>
<dbReference type="AlphaFoldDB" id="A0A267MLX8"/>
<dbReference type="Gene3D" id="3.40.50.920">
    <property type="match status" value="1"/>
</dbReference>
<evidence type="ECO:0000256" key="1">
    <source>
        <dbReference type="ARBA" id="ARBA00023002"/>
    </source>
</evidence>
<keyword evidence="5" id="KW-0670">Pyruvate</keyword>
<dbReference type="Gene3D" id="3.40.920.10">
    <property type="entry name" value="Pyruvate-ferredoxin oxidoreductase, PFOR, domain III"/>
    <property type="match status" value="1"/>
</dbReference>
<dbReference type="FunFam" id="3.40.50.970:FF:000022">
    <property type="entry name" value="2-oxoglutarate ferredoxin oxidoreductase alpha subunit"/>
    <property type="match status" value="1"/>
</dbReference>
<keyword evidence="1" id="KW-0560">Oxidoreductase</keyword>
<dbReference type="PANTHER" id="PTHR32154:SF20">
    <property type="entry name" value="2-OXOGLUTARATE OXIDOREDUCTASE SUBUNIT KORA"/>
    <property type="match status" value="1"/>
</dbReference>
<dbReference type="SUPFAM" id="SSF52922">
    <property type="entry name" value="TK C-terminal domain-like"/>
    <property type="match status" value="1"/>
</dbReference>
<dbReference type="OrthoDB" id="9794954at2"/>